<dbReference type="EMBL" id="CP086322">
    <property type="protein sequence ID" value="UQA96588.1"/>
    <property type="molecule type" value="Genomic_DNA"/>
</dbReference>
<dbReference type="Proteomes" id="UP000830115">
    <property type="component" value="Chromosome"/>
</dbReference>
<name>A0ABY4MGG2_9ACTN</name>
<sequence length="143" mass="14827">MRADIAWWDLDGTAQTVDSLTAHLRGGAAAAWDRVPGLLGKVWIADRRTNRWGAVMLWADRRPALAELPANHAARLLGGPPTHRDGFDIEAVAGGALAPARVAPAAGGTPVEPSASTVAPPPLPDAGPAPAHRPPYPGSPRHA</sequence>
<evidence type="ECO:0000256" key="1">
    <source>
        <dbReference type="SAM" id="MobiDB-lite"/>
    </source>
</evidence>
<evidence type="ECO:0000313" key="3">
    <source>
        <dbReference type="Proteomes" id="UP000830115"/>
    </source>
</evidence>
<feature type="compositionally biased region" description="Pro residues" evidence="1">
    <location>
        <begin position="119"/>
        <end position="143"/>
    </location>
</feature>
<dbReference type="SUPFAM" id="SSF54909">
    <property type="entry name" value="Dimeric alpha+beta barrel"/>
    <property type="match status" value="1"/>
</dbReference>
<dbReference type="RefSeq" id="WP_248867518.1">
    <property type="nucleotide sequence ID" value="NZ_CP086322.1"/>
</dbReference>
<reference evidence="2" key="1">
    <citation type="submission" date="2021-10" db="EMBL/GenBank/DDBJ databases">
        <title>Streptomyces nigrumlapis sp.nov.,an antimicrobial producing actinobacterium isolated from Black Gobi rocks.</title>
        <authorList>
            <person name="Wen Y."/>
            <person name="Zhang W."/>
            <person name="Liu X.G."/>
        </authorList>
    </citation>
    <scope>NUCLEOTIDE SEQUENCE</scope>
    <source>
        <strain evidence="2">ST13-2-2</strain>
    </source>
</reference>
<protein>
    <submittedName>
        <fullName evidence="2">Uncharacterized protein</fullName>
    </submittedName>
</protein>
<dbReference type="Gene3D" id="3.30.70.100">
    <property type="match status" value="1"/>
</dbReference>
<feature type="compositionally biased region" description="Low complexity" evidence="1">
    <location>
        <begin position="102"/>
        <end position="111"/>
    </location>
</feature>
<feature type="region of interest" description="Disordered" evidence="1">
    <location>
        <begin position="102"/>
        <end position="143"/>
    </location>
</feature>
<keyword evidence="3" id="KW-1185">Reference proteome</keyword>
<evidence type="ECO:0000313" key="2">
    <source>
        <dbReference type="EMBL" id="UQA96588.1"/>
    </source>
</evidence>
<organism evidence="2 3">
    <name type="scientific">Streptomyces halobius</name>
    <dbReference type="NCBI Taxonomy" id="2879846"/>
    <lineage>
        <taxon>Bacteria</taxon>
        <taxon>Bacillati</taxon>
        <taxon>Actinomycetota</taxon>
        <taxon>Actinomycetes</taxon>
        <taxon>Kitasatosporales</taxon>
        <taxon>Streptomycetaceae</taxon>
        <taxon>Streptomyces</taxon>
    </lineage>
</organism>
<gene>
    <name evidence="2" type="ORF">K9S39_36120</name>
</gene>
<proteinExistence type="predicted"/>
<dbReference type="InterPro" id="IPR011008">
    <property type="entry name" value="Dimeric_a/b-barrel"/>
</dbReference>
<accession>A0ABY4MGG2</accession>